<feature type="region of interest" description="Disordered" evidence="8">
    <location>
        <begin position="1"/>
        <end position="36"/>
    </location>
</feature>
<dbReference type="PROSITE" id="PS52029">
    <property type="entry name" value="LD_TPASE"/>
    <property type="match status" value="1"/>
</dbReference>
<keyword evidence="9" id="KW-0812">Transmembrane</keyword>
<dbReference type="InterPro" id="IPR038063">
    <property type="entry name" value="Transpep_catalytic_dom"/>
</dbReference>
<evidence type="ECO:0000313" key="11">
    <source>
        <dbReference type="EMBL" id="MDI5966875.1"/>
    </source>
</evidence>
<keyword evidence="4 7" id="KW-0573">Peptidoglycan synthesis</keyword>
<feature type="compositionally biased region" description="Gly residues" evidence="8">
    <location>
        <begin position="453"/>
        <end position="471"/>
    </location>
</feature>
<comment type="caution">
    <text evidence="11">The sequence shown here is derived from an EMBL/GenBank/DDBJ whole genome shotgun (WGS) entry which is preliminary data.</text>
</comment>
<keyword evidence="12" id="KW-1185">Reference proteome</keyword>
<keyword evidence="5" id="KW-0012">Acyltransferase</keyword>
<accession>A0ABT6W7Z9</accession>
<evidence type="ECO:0000256" key="3">
    <source>
        <dbReference type="ARBA" id="ARBA00022960"/>
    </source>
</evidence>
<feature type="region of interest" description="Disordered" evidence="8">
    <location>
        <begin position="57"/>
        <end position="110"/>
    </location>
</feature>
<dbReference type="CDD" id="cd13432">
    <property type="entry name" value="LDT_IgD_like_2"/>
    <property type="match status" value="1"/>
</dbReference>
<sequence length="471" mass="48123">MDGERQVKASSGNQSGNSGPGTTAARRRKRNARRAASAAAVLVGGALLATACGSVDGATSGESKAAPGATSASPTPSSSAAGSAAHAADDAAHRASDARITISPKDRASNVGLNHDAKVTVASGTLTKVTLVKQSGGAPVSGRISADGHSWQPDGALARSTAYTVTATAKDAQNRQAVSHAAFSTVSPAGSFVGYYTPENNSTVGVGMPVSINFNKAITHKADVQSHITVSSTSGQRVVGHWFGAKRIDFRPADYWKAGSTVTLKLRLDHVTGANGVTGVQDRTVRFHVGRAQVSTVDVATQMMTVTRDGQVVRTIPVSTGTPQHPTYNGQMVISEKFTKTRMNGDTVGFGGEYNIPDVPHAMRLSTSGTFIHGNYWSAGSVFGASPTSHGCIGIRDVRGAGDPTTDAAWFYANSLTGDVVTVQNSPDHTIAPDNGLNGWNMSWSQWIAGSATGDGTGGTSGGASGGGIAG</sequence>
<feature type="active site" description="Nucleophile" evidence="7">
    <location>
        <position position="392"/>
    </location>
</feature>
<dbReference type="SUPFAM" id="SSF141523">
    <property type="entry name" value="L,D-transpeptidase catalytic domain-like"/>
    <property type="match status" value="1"/>
</dbReference>
<evidence type="ECO:0000256" key="5">
    <source>
        <dbReference type="ARBA" id="ARBA00023315"/>
    </source>
</evidence>
<name>A0ABT6W7Z9_9ACTN</name>
<feature type="compositionally biased region" description="Low complexity" evidence="8">
    <location>
        <begin position="65"/>
        <end position="86"/>
    </location>
</feature>
<dbReference type="EMBL" id="JAAGKO020000063">
    <property type="protein sequence ID" value="MDI5966875.1"/>
    <property type="molecule type" value="Genomic_DNA"/>
</dbReference>
<keyword evidence="9" id="KW-0472">Membrane</keyword>
<feature type="compositionally biased region" description="Basic and acidic residues" evidence="8">
    <location>
        <begin position="87"/>
        <end position="97"/>
    </location>
</feature>
<keyword evidence="9" id="KW-1133">Transmembrane helix</keyword>
<dbReference type="PANTHER" id="PTHR30582:SF2">
    <property type="entry name" value="L,D-TRANSPEPTIDASE YCIB-RELATED"/>
    <property type="match status" value="1"/>
</dbReference>
<dbReference type="RefSeq" id="WP_271325379.1">
    <property type="nucleotide sequence ID" value="NZ_JAAGKO020000063.1"/>
</dbReference>
<feature type="transmembrane region" description="Helical" evidence="9">
    <location>
        <begin position="35"/>
        <end position="51"/>
    </location>
</feature>
<dbReference type="Proteomes" id="UP001156398">
    <property type="component" value="Unassembled WGS sequence"/>
</dbReference>
<dbReference type="InterPro" id="IPR041280">
    <property type="entry name" value="Big_10"/>
</dbReference>
<keyword evidence="3 7" id="KW-0133">Cell shape</keyword>
<organism evidence="11 12">
    <name type="scientific">Streptantibioticus silvisoli</name>
    <dbReference type="NCBI Taxonomy" id="2705255"/>
    <lineage>
        <taxon>Bacteria</taxon>
        <taxon>Bacillati</taxon>
        <taxon>Actinomycetota</taxon>
        <taxon>Actinomycetes</taxon>
        <taxon>Kitasatosporales</taxon>
        <taxon>Streptomycetaceae</taxon>
        <taxon>Streptantibioticus</taxon>
    </lineage>
</organism>
<dbReference type="Gene3D" id="2.40.440.10">
    <property type="entry name" value="L,D-transpeptidase catalytic domain-like"/>
    <property type="match status" value="1"/>
</dbReference>
<dbReference type="InterPro" id="IPR050979">
    <property type="entry name" value="LD-transpeptidase"/>
</dbReference>
<dbReference type="InterPro" id="IPR005490">
    <property type="entry name" value="LD_TPept_cat_dom"/>
</dbReference>
<dbReference type="CDD" id="cd16913">
    <property type="entry name" value="YkuD_like"/>
    <property type="match status" value="1"/>
</dbReference>
<feature type="region of interest" description="Disordered" evidence="8">
    <location>
        <begin position="451"/>
        <end position="471"/>
    </location>
</feature>
<evidence type="ECO:0000256" key="6">
    <source>
        <dbReference type="ARBA" id="ARBA00023316"/>
    </source>
</evidence>
<proteinExistence type="predicted"/>
<protein>
    <submittedName>
        <fullName evidence="11">Ig-like domain-containing protein</fullName>
    </submittedName>
</protein>
<evidence type="ECO:0000313" key="12">
    <source>
        <dbReference type="Proteomes" id="UP001156398"/>
    </source>
</evidence>
<dbReference type="Pfam" id="PF17964">
    <property type="entry name" value="Big_10"/>
    <property type="match status" value="1"/>
</dbReference>
<feature type="active site" description="Proton donor/acceptor" evidence="7">
    <location>
        <position position="373"/>
    </location>
</feature>
<gene>
    <name evidence="11" type="ORF">POF43_029790</name>
</gene>
<evidence type="ECO:0000256" key="9">
    <source>
        <dbReference type="SAM" id="Phobius"/>
    </source>
</evidence>
<dbReference type="PANTHER" id="PTHR30582">
    <property type="entry name" value="L,D-TRANSPEPTIDASE"/>
    <property type="match status" value="1"/>
</dbReference>
<evidence type="ECO:0000259" key="10">
    <source>
        <dbReference type="PROSITE" id="PS52029"/>
    </source>
</evidence>
<keyword evidence="2" id="KW-0808">Transferase</keyword>
<evidence type="ECO:0000256" key="7">
    <source>
        <dbReference type="PROSITE-ProRule" id="PRU01373"/>
    </source>
</evidence>
<evidence type="ECO:0000256" key="4">
    <source>
        <dbReference type="ARBA" id="ARBA00022984"/>
    </source>
</evidence>
<feature type="compositionally biased region" description="Low complexity" evidence="8">
    <location>
        <begin position="10"/>
        <end position="24"/>
    </location>
</feature>
<evidence type="ECO:0000256" key="1">
    <source>
        <dbReference type="ARBA" id="ARBA00004752"/>
    </source>
</evidence>
<dbReference type="Gene3D" id="2.60.40.3710">
    <property type="match status" value="1"/>
</dbReference>
<keyword evidence="6 7" id="KW-0961">Cell wall biogenesis/degradation</keyword>
<dbReference type="Pfam" id="PF03734">
    <property type="entry name" value="YkuD"/>
    <property type="match status" value="1"/>
</dbReference>
<reference evidence="11 12" key="1">
    <citation type="submission" date="2023-05" db="EMBL/GenBank/DDBJ databases">
        <title>Streptantibioticus silvisoli sp. nov., acidotolerant actinomycetes 1 from pine litter.</title>
        <authorList>
            <person name="Swiecimska M."/>
            <person name="Golinska P."/>
            <person name="Sangal V."/>
            <person name="Wachnowicz B."/>
            <person name="Goodfellow M."/>
        </authorList>
    </citation>
    <scope>NUCLEOTIDE SEQUENCE [LARGE SCALE GENOMIC DNA]</scope>
    <source>
        <strain evidence="11 12">SL54</strain>
    </source>
</reference>
<comment type="pathway">
    <text evidence="1 7">Cell wall biogenesis; peptidoglycan biosynthesis.</text>
</comment>
<evidence type="ECO:0000256" key="8">
    <source>
        <dbReference type="SAM" id="MobiDB-lite"/>
    </source>
</evidence>
<dbReference type="Gene3D" id="2.60.40.3780">
    <property type="match status" value="1"/>
</dbReference>
<feature type="domain" description="L,D-TPase catalytic" evidence="10">
    <location>
        <begin position="293"/>
        <end position="424"/>
    </location>
</feature>
<evidence type="ECO:0000256" key="2">
    <source>
        <dbReference type="ARBA" id="ARBA00022679"/>
    </source>
</evidence>